<dbReference type="Proteomes" id="UP001251528">
    <property type="component" value="Unassembled WGS sequence"/>
</dbReference>
<proteinExistence type="inferred from homology"/>
<comment type="cofactor">
    <cofactor evidence="2">
        <name>FAD</name>
        <dbReference type="ChEBI" id="CHEBI:57692"/>
    </cofactor>
</comment>
<reference evidence="4" key="1">
    <citation type="submission" date="2023-06" db="EMBL/GenBank/DDBJ databases">
        <title>Conoideocrella luteorostrata (Hypocreales: Clavicipitaceae), a potential biocontrol fungus for elongate hemlock scale in United States Christmas tree production areas.</title>
        <authorList>
            <person name="Barrett H."/>
            <person name="Lovett B."/>
            <person name="Macias A.M."/>
            <person name="Stajich J.E."/>
            <person name="Kasson M.T."/>
        </authorList>
    </citation>
    <scope>NUCLEOTIDE SEQUENCE</scope>
    <source>
        <strain evidence="4">ARSEF 14590</strain>
    </source>
</reference>
<dbReference type="Pfam" id="PF00732">
    <property type="entry name" value="GMC_oxred_N"/>
    <property type="match status" value="1"/>
</dbReference>
<keyword evidence="2" id="KW-0274">FAD</keyword>
<dbReference type="GO" id="GO:0016614">
    <property type="term" value="F:oxidoreductase activity, acting on CH-OH group of donors"/>
    <property type="evidence" value="ECO:0007669"/>
    <property type="project" value="InterPro"/>
</dbReference>
<evidence type="ECO:0000256" key="1">
    <source>
        <dbReference type="ARBA" id="ARBA00010790"/>
    </source>
</evidence>
<dbReference type="Gene3D" id="3.50.50.60">
    <property type="entry name" value="FAD/NAD(P)-binding domain"/>
    <property type="match status" value="1"/>
</dbReference>
<feature type="binding site" evidence="2">
    <location>
        <position position="237"/>
    </location>
    <ligand>
        <name>FAD</name>
        <dbReference type="ChEBI" id="CHEBI:57692"/>
    </ligand>
</feature>
<dbReference type="InterPro" id="IPR036188">
    <property type="entry name" value="FAD/NAD-bd_sf"/>
</dbReference>
<name>A0AAJ0CMJ3_9HYPO</name>
<keyword evidence="5" id="KW-1185">Reference proteome</keyword>
<sequence length="620" mass="66514">MRAKYDVIIIGGGVAGLVAAARLSEDATKTILVVEAGKDRRGDPFVDTPGMLIATWGNRDYDWDFWTTTQASLGGRQLPQPRGRLLGGSSAINAMAMLYPSPRDLQAWVNLGNHGWAPQDLAPYYSKSTKFFPPSHKTMESLGLNAYYQPELYGTDGPVSTSIAEGSNQFDEAFINALDGTGLSQKRDPILGIQRGPFTPSSSVDPNSRKRSYAAEGYYTNMIQGRDNVDLLIETHVDKLILDGSRGENDLVEAKGVVVIRNDGSIQQILGDDVILAAGSLQTPLVLERSGIGRRDVLSKNGIEVSVENPGVGENLQDHVFTSISMEVADGLVTRDAARDPAVVAAFVKEYSEKKSGPLASVPLNYAVLPPVDGSGCISATELVTLSEAHVEPSDSSPIESGLNAQHSELRNMLHSGETCAMYLGIFAGQTVINLRGRTSMVEAHTPLHPQNFLTISVGLNRPMSRGSVHIGGKDAEVVPGAAGPIIDPSYLSHALDQELLARGLQFVKSLAQTEDLKKVLKPNGVVLPPAAADVSDMAVAKRISSERAWSNYHPVGTCAMMPRDLGGVVSDRLVVYGMKNVRVIDASVFPMIPMGNIQATVYAVAEKACDLIKEDWAQP</sequence>
<comment type="caution">
    <text evidence="4">The sequence shown here is derived from an EMBL/GenBank/DDBJ whole genome shotgun (WGS) entry which is preliminary data.</text>
</comment>
<dbReference type="Pfam" id="PF05199">
    <property type="entry name" value="GMC_oxred_C"/>
    <property type="match status" value="1"/>
</dbReference>
<dbReference type="PANTHER" id="PTHR11552:SF210">
    <property type="entry name" value="GLUCOSE-METHANOL-CHOLINE OXIDOREDUCTASE N-TERMINAL DOMAIN-CONTAINING PROTEIN-RELATED"/>
    <property type="match status" value="1"/>
</dbReference>
<dbReference type="SUPFAM" id="SSF54373">
    <property type="entry name" value="FAD-linked reductases, C-terminal domain"/>
    <property type="match status" value="1"/>
</dbReference>
<accession>A0AAJ0CMJ3</accession>
<dbReference type="PANTHER" id="PTHR11552">
    <property type="entry name" value="GLUCOSE-METHANOL-CHOLINE GMC OXIDOREDUCTASE"/>
    <property type="match status" value="1"/>
</dbReference>
<comment type="similarity">
    <text evidence="1">Belongs to the GMC oxidoreductase family.</text>
</comment>
<dbReference type="PIRSF" id="PIRSF000137">
    <property type="entry name" value="Alcohol_oxidase"/>
    <property type="match status" value="1"/>
</dbReference>
<dbReference type="SUPFAM" id="SSF51905">
    <property type="entry name" value="FAD/NAD(P)-binding domain"/>
    <property type="match status" value="1"/>
</dbReference>
<dbReference type="GO" id="GO:0050660">
    <property type="term" value="F:flavin adenine dinucleotide binding"/>
    <property type="evidence" value="ECO:0007669"/>
    <property type="project" value="InterPro"/>
</dbReference>
<dbReference type="InterPro" id="IPR000172">
    <property type="entry name" value="GMC_OxRdtase_N"/>
</dbReference>
<dbReference type="Gene3D" id="3.30.560.10">
    <property type="entry name" value="Glucose Oxidase, domain 3"/>
    <property type="match status" value="1"/>
</dbReference>
<evidence type="ECO:0000259" key="3">
    <source>
        <dbReference type="PROSITE" id="PS00624"/>
    </source>
</evidence>
<protein>
    <recommendedName>
        <fullName evidence="3">Glucose-methanol-choline oxidoreductase N-terminal domain-containing protein</fullName>
    </recommendedName>
</protein>
<evidence type="ECO:0000313" key="4">
    <source>
        <dbReference type="EMBL" id="KAK2596118.1"/>
    </source>
</evidence>
<organism evidence="4 5">
    <name type="scientific">Conoideocrella luteorostrata</name>
    <dbReference type="NCBI Taxonomy" id="1105319"/>
    <lineage>
        <taxon>Eukaryota</taxon>
        <taxon>Fungi</taxon>
        <taxon>Dikarya</taxon>
        <taxon>Ascomycota</taxon>
        <taxon>Pezizomycotina</taxon>
        <taxon>Sordariomycetes</taxon>
        <taxon>Hypocreomycetidae</taxon>
        <taxon>Hypocreales</taxon>
        <taxon>Clavicipitaceae</taxon>
        <taxon>Conoideocrella</taxon>
    </lineage>
</organism>
<keyword evidence="2" id="KW-0285">Flavoprotein</keyword>
<evidence type="ECO:0000313" key="5">
    <source>
        <dbReference type="Proteomes" id="UP001251528"/>
    </source>
</evidence>
<dbReference type="AlphaFoldDB" id="A0AAJ0CMJ3"/>
<dbReference type="InterPro" id="IPR012132">
    <property type="entry name" value="GMC_OxRdtase"/>
</dbReference>
<dbReference type="EMBL" id="JASWJB010000120">
    <property type="protein sequence ID" value="KAK2596118.1"/>
    <property type="molecule type" value="Genomic_DNA"/>
</dbReference>
<dbReference type="PROSITE" id="PS00624">
    <property type="entry name" value="GMC_OXRED_2"/>
    <property type="match status" value="1"/>
</dbReference>
<gene>
    <name evidence="4" type="ORF">QQS21_006465</name>
</gene>
<dbReference type="InterPro" id="IPR007867">
    <property type="entry name" value="GMC_OxRtase_C"/>
</dbReference>
<evidence type="ECO:0000256" key="2">
    <source>
        <dbReference type="PIRSR" id="PIRSR000137-2"/>
    </source>
</evidence>
<feature type="domain" description="Glucose-methanol-choline oxidoreductase N-terminal" evidence="3">
    <location>
        <begin position="279"/>
        <end position="293"/>
    </location>
</feature>